<organism evidence="1 2">
    <name type="scientific">Pseudomonas putida ND6</name>
    <dbReference type="NCBI Taxonomy" id="231023"/>
    <lineage>
        <taxon>Bacteria</taxon>
        <taxon>Pseudomonadati</taxon>
        <taxon>Pseudomonadota</taxon>
        <taxon>Gammaproteobacteria</taxon>
        <taxon>Pseudomonadales</taxon>
        <taxon>Pseudomonadaceae</taxon>
        <taxon>Pseudomonas</taxon>
    </lineage>
</organism>
<proteinExistence type="predicted"/>
<dbReference type="KEGG" id="ppi:YSA_05110"/>
<sequence length="118" mass="12932">MVVKVGGLEEHFPMMKKIVPDPPLPCTSTRPFGRCDAGHDPLFTVNPNISAEDALVHVALYLRSAYETGYKALDYMREEGRGMFWSNLHAIEMAEGVIEAILDGIESTPSPSRPGSKA</sequence>
<accession>I3UVL1</accession>
<dbReference type="EMBL" id="CP003588">
    <property type="protein sequence ID" value="AFK69532.1"/>
    <property type="molecule type" value="Genomic_DNA"/>
</dbReference>
<protein>
    <recommendedName>
        <fullName evidence="3">DUF3077 domain-containing protein</fullName>
    </recommendedName>
</protein>
<name>I3UVL1_PSEPU</name>
<evidence type="ECO:0000313" key="2">
    <source>
        <dbReference type="Proteomes" id="UP000005268"/>
    </source>
</evidence>
<gene>
    <name evidence="1" type="ORF">YSA_05110</name>
</gene>
<dbReference type="HOGENOM" id="CLU_135627_0_0_6"/>
<reference evidence="1 2" key="1">
    <citation type="journal article" date="2012" name="J. Bacteriol.">
        <title>Complete Genome Sequence of the Naphthalene-Degrading Pseudomonas putida Strain ND6.</title>
        <authorList>
            <person name="Li S."/>
            <person name="Zhao H."/>
            <person name="Li Y."/>
            <person name="Niu S."/>
            <person name="Cai B."/>
        </authorList>
    </citation>
    <scope>NUCLEOTIDE SEQUENCE [LARGE SCALE GENOMIC DNA]</scope>
    <source>
        <strain evidence="1 2">ND6</strain>
    </source>
</reference>
<dbReference type="AlphaFoldDB" id="I3UVL1"/>
<evidence type="ECO:0000313" key="1">
    <source>
        <dbReference type="EMBL" id="AFK69532.1"/>
    </source>
</evidence>
<dbReference type="Proteomes" id="UP000005268">
    <property type="component" value="Chromosome"/>
</dbReference>
<evidence type="ECO:0008006" key="3">
    <source>
        <dbReference type="Google" id="ProtNLM"/>
    </source>
</evidence>
<dbReference type="PATRIC" id="fig|231023.4.peg.2453"/>